<sequence>RSTSQSRTAGGLSFRCADDADGREEDPTTLDCLQPGGGAISGAIRGAPGDTDSGSGLKKRD</sequence>
<protein>
    <submittedName>
        <fullName evidence="2">Uncharacterized protein</fullName>
    </submittedName>
</protein>
<dbReference type="Proteomes" id="UP000266841">
    <property type="component" value="Unassembled WGS sequence"/>
</dbReference>
<proteinExistence type="predicted"/>
<accession>K0T0V7</accession>
<reference evidence="2 3" key="1">
    <citation type="journal article" date="2012" name="Genome Biol.">
        <title>Genome and low-iron response of an oceanic diatom adapted to chronic iron limitation.</title>
        <authorList>
            <person name="Lommer M."/>
            <person name="Specht M."/>
            <person name="Roy A.S."/>
            <person name="Kraemer L."/>
            <person name="Andreson R."/>
            <person name="Gutowska M.A."/>
            <person name="Wolf J."/>
            <person name="Bergner S.V."/>
            <person name="Schilhabel M.B."/>
            <person name="Klostermeier U.C."/>
            <person name="Beiko R.G."/>
            <person name="Rosenstiel P."/>
            <person name="Hippler M."/>
            <person name="Laroche J."/>
        </authorList>
    </citation>
    <scope>NUCLEOTIDE SEQUENCE [LARGE SCALE GENOMIC DNA]</scope>
    <source>
        <strain evidence="2 3">CCMP1005</strain>
    </source>
</reference>
<keyword evidence="3" id="KW-1185">Reference proteome</keyword>
<evidence type="ECO:0000256" key="1">
    <source>
        <dbReference type="SAM" id="MobiDB-lite"/>
    </source>
</evidence>
<gene>
    <name evidence="2" type="ORF">THAOC_07783</name>
</gene>
<dbReference type="EMBL" id="AGNL01008000">
    <property type="protein sequence ID" value="EJK70829.1"/>
    <property type="molecule type" value="Genomic_DNA"/>
</dbReference>
<comment type="caution">
    <text evidence="2">The sequence shown here is derived from an EMBL/GenBank/DDBJ whole genome shotgun (WGS) entry which is preliminary data.</text>
</comment>
<evidence type="ECO:0000313" key="3">
    <source>
        <dbReference type="Proteomes" id="UP000266841"/>
    </source>
</evidence>
<dbReference type="AlphaFoldDB" id="K0T0V7"/>
<feature type="region of interest" description="Disordered" evidence="1">
    <location>
        <begin position="1"/>
        <end position="61"/>
    </location>
</feature>
<evidence type="ECO:0000313" key="2">
    <source>
        <dbReference type="EMBL" id="EJK70829.1"/>
    </source>
</evidence>
<feature type="non-terminal residue" evidence="2">
    <location>
        <position position="1"/>
    </location>
</feature>
<name>K0T0V7_THAOC</name>
<feature type="compositionally biased region" description="Acidic residues" evidence="1">
    <location>
        <begin position="19"/>
        <end position="28"/>
    </location>
</feature>
<organism evidence="2 3">
    <name type="scientific">Thalassiosira oceanica</name>
    <name type="common">Marine diatom</name>
    <dbReference type="NCBI Taxonomy" id="159749"/>
    <lineage>
        <taxon>Eukaryota</taxon>
        <taxon>Sar</taxon>
        <taxon>Stramenopiles</taxon>
        <taxon>Ochrophyta</taxon>
        <taxon>Bacillariophyta</taxon>
        <taxon>Coscinodiscophyceae</taxon>
        <taxon>Thalassiosirophycidae</taxon>
        <taxon>Thalassiosirales</taxon>
        <taxon>Thalassiosiraceae</taxon>
        <taxon>Thalassiosira</taxon>
    </lineage>
</organism>